<dbReference type="GO" id="GO:0046872">
    <property type="term" value="F:metal ion binding"/>
    <property type="evidence" value="ECO:0007669"/>
    <property type="project" value="UniProtKB-KW"/>
</dbReference>
<dbReference type="InterPro" id="IPR011005">
    <property type="entry name" value="Dihydropteroate_synth-like_sf"/>
</dbReference>
<dbReference type="PANTHER" id="PTHR20941">
    <property type="entry name" value="FOLATE SYNTHESIS PROTEINS"/>
    <property type="match status" value="1"/>
</dbReference>
<dbReference type="PROSITE" id="PS00794">
    <property type="entry name" value="HPPK"/>
    <property type="match status" value="1"/>
</dbReference>
<dbReference type="EC" id="2.7.6.3" evidence="12"/>
<protein>
    <recommendedName>
        <fullName evidence="23">Folic acid synthesis protein FOL1</fullName>
        <ecNumber evidence="10">2.5.1.15</ecNumber>
        <ecNumber evidence="12">2.7.6.3</ecNumber>
        <ecNumber evidence="11">4.1.2.25</ecNumber>
    </recommendedName>
    <alternativeName>
        <fullName evidence="24">Folic acid synthesis protein fol1</fullName>
    </alternativeName>
</protein>
<dbReference type="InterPro" id="IPR045031">
    <property type="entry name" value="DHP_synth-like"/>
</dbReference>
<evidence type="ECO:0000313" key="26">
    <source>
        <dbReference type="EMBL" id="KAK3374415.1"/>
    </source>
</evidence>
<evidence type="ECO:0000313" key="27">
    <source>
        <dbReference type="Proteomes" id="UP001287356"/>
    </source>
</evidence>
<evidence type="ECO:0000256" key="13">
    <source>
        <dbReference type="ARBA" id="ARBA00022679"/>
    </source>
</evidence>
<comment type="pathway">
    <text evidence="6">Cofactor biosynthesis; tetrahydrofolate biosynthesis; 2-amino-4-hydroxy-6-hydroxymethyl-7,8-dihydropteridine diphosphate from 7,8-dihydroneopterin triphosphate: step 3/4.</text>
</comment>
<dbReference type="PROSITE" id="PS00793">
    <property type="entry name" value="DHPS_2"/>
    <property type="match status" value="1"/>
</dbReference>
<dbReference type="SUPFAM" id="SSF55083">
    <property type="entry name" value="6-hydroxymethyl-7,8-dihydropterin pyrophosphokinase, HPPK"/>
    <property type="match status" value="1"/>
</dbReference>
<evidence type="ECO:0000256" key="20">
    <source>
        <dbReference type="ARBA" id="ARBA00023268"/>
    </source>
</evidence>
<evidence type="ECO:0000256" key="21">
    <source>
        <dbReference type="ARBA" id="ARBA00058009"/>
    </source>
</evidence>
<evidence type="ECO:0000256" key="5">
    <source>
        <dbReference type="ARBA" id="ARBA00004763"/>
    </source>
</evidence>
<gene>
    <name evidence="26" type="ORF">B0T24DRAFT_679770</name>
</gene>
<dbReference type="Gene3D" id="3.30.70.560">
    <property type="entry name" value="7,8-Dihydro-6-hydroxymethylpterin-pyrophosphokinase HPPK"/>
    <property type="match status" value="1"/>
</dbReference>
<comment type="catalytic activity">
    <reaction evidence="2">
        <text>6-hydroxymethyl-7,8-dihydropterin + ATP = (7,8-dihydropterin-6-yl)methyl diphosphate + AMP + H(+)</text>
        <dbReference type="Rhea" id="RHEA:11412"/>
        <dbReference type="ChEBI" id="CHEBI:15378"/>
        <dbReference type="ChEBI" id="CHEBI:30616"/>
        <dbReference type="ChEBI" id="CHEBI:44841"/>
        <dbReference type="ChEBI" id="CHEBI:72950"/>
        <dbReference type="ChEBI" id="CHEBI:456215"/>
        <dbReference type="EC" id="2.7.6.3"/>
    </reaction>
</comment>
<dbReference type="NCBIfam" id="TIGR01496">
    <property type="entry name" value="DHPS"/>
    <property type="match status" value="1"/>
</dbReference>
<reference evidence="26" key="1">
    <citation type="journal article" date="2023" name="Mol. Phylogenet. Evol.">
        <title>Genome-scale phylogeny and comparative genomics of the fungal order Sordariales.</title>
        <authorList>
            <person name="Hensen N."/>
            <person name="Bonometti L."/>
            <person name="Westerberg I."/>
            <person name="Brannstrom I.O."/>
            <person name="Guillou S."/>
            <person name="Cros-Aarteil S."/>
            <person name="Calhoun S."/>
            <person name="Haridas S."/>
            <person name="Kuo A."/>
            <person name="Mondo S."/>
            <person name="Pangilinan J."/>
            <person name="Riley R."/>
            <person name="LaButti K."/>
            <person name="Andreopoulos B."/>
            <person name="Lipzen A."/>
            <person name="Chen C."/>
            <person name="Yan M."/>
            <person name="Daum C."/>
            <person name="Ng V."/>
            <person name="Clum A."/>
            <person name="Steindorff A."/>
            <person name="Ohm R.A."/>
            <person name="Martin F."/>
            <person name="Silar P."/>
            <person name="Natvig D.O."/>
            <person name="Lalanne C."/>
            <person name="Gautier V."/>
            <person name="Ament-Velasquez S.L."/>
            <person name="Kruys A."/>
            <person name="Hutchinson M.I."/>
            <person name="Powell A.J."/>
            <person name="Barry K."/>
            <person name="Miller A.N."/>
            <person name="Grigoriev I.V."/>
            <person name="Debuchy R."/>
            <person name="Gladieux P."/>
            <person name="Hiltunen Thoren M."/>
            <person name="Johannesson H."/>
        </authorList>
    </citation>
    <scope>NUCLEOTIDE SEQUENCE</scope>
    <source>
        <strain evidence="26">CBS 958.72</strain>
    </source>
</reference>
<evidence type="ECO:0000256" key="4">
    <source>
        <dbReference type="ARBA" id="ARBA00001946"/>
    </source>
</evidence>
<comment type="caution">
    <text evidence="26">The sequence shown here is derived from an EMBL/GenBank/DDBJ whole genome shotgun (WGS) entry which is preliminary data.</text>
</comment>
<evidence type="ECO:0000256" key="11">
    <source>
        <dbReference type="ARBA" id="ARBA00013043"/>
    </source>
</evidence>
<keyword evidence="19" id="KW-0289">Folate biosynthesis</keyword>
<keyword evidence="20" id="KW-0511">Multifunctional enzyme</keyword>
<dbReference type="GO" id="GO:0004156">
    <property type="term" value="F:dihydropteroate synthase activity"/>
    <property type="evidence" value="ECO:0007669"/>
    <property type="project" value="UniProtKB-EC"/>
</dbReference>
<comment type="similarity">
    <text evidence="9">In the C-terminal section; belongs to the DHPS family.</text>
</comment>
<dbReference type="PROSITE" id="PS00792">
    <property type="entry name" value="DHPS_1"/>
    <property type="match status" value="1"/>
</dbReference>
<dbReference type="GO" id="GO:0004150">
    <property type="term" value="F:dihydroneopterin aldolase activity"/>
    <property type="evidence" value="ECO:0007669"/>
    <property type="project" value="UniProtKB-EC"/>
</dbReference>
<evidence type="ECO:0000256" key="2">
    <source>
        <dbReference type="ARBA" id="ARBA00000198"/>
    </source>
</evidence>
<dbReference type="NCBIfam" id="TIGR01498">
    <property type="entry name" value="folK"/>
    <property type="match status" value="1"/>
</dbReference>
<dbReference type="Pfam" id="PF00809">
    <property type="entry name" value="Pterin_bind"/>
    <property type="match status" value="1"/>
</dbReference>
<evidence type="ECO:0000256" key="15">
    <source>
        <dbReference type="ARBA" id="ARBA00022741"/>
    </source>
</evidence>
<comment type="function">
    <text evidence="21">Catalyzes three sequential steps of tetrahydrofolate biosynthesis.</text>
</comment>
<dbReference type="GO" id="GO:0046656">
    <property type="term" value="P:folic acid biosynthetic process"/>
    <property type="evidence" value="ECO:0007669"/>
    <property type="project" value="UniProtKB-KW"/>
</dbReference>
<evidence type="ECO:0000256" key="14">
    <source>
        <dbReference type="ARBA" id="ARBA00022723"/>
    </source>
</evidence>
<evidence type="ECO:0000256" key="7">
    <source>
        <dbReference type="ARBA" id="ARBA00005051"/>
    </source>
</evidence>
<dbReference type="Pfam" id="PF01288">
    <property type="entry name" value="HPPK"/>
    <property type="match status" value="1"/>
</dbReference>
<dbReference type="FunFam" id="3.30.70.560:FF:000005">
    <property type="entry name" value="Folic acid synthesis protein fol1"/>
    <property type="match status" value="1"/>
</dbReference>
<evidence type="ECO:0000256" key="3">
    <source>
        <dbReference type="ARBA" id="ARBA00001353"/>
    </source>
</evidence>
<comment type="catalytic activity">
    <reaction evidence="1">
        <text>(7,8-dihydropterin-6-yl)methyl diphosphate + 4-aminobenzoate = 7,8-dihydropteroate + diphosphate</text>
        <dbReference type="Rhea" id="RHEA:19949"/>
        <dbReference type="ChEBI" id="CHEBI:17836"/>
        <dbReference type="ChEBI" id="CHEBI:17839"/>
        <dbReference type="ChEBI" id="CHEBI:33019"/>
        <dbReference type="ChEBI" id="CHEBI:72950"/>
        <dbReference type="EC" id="2.5.1.15"/>
    </reaction>
</comment>
<evidence type="ECO:0000259" key="25">
    <source>
        <dbReference type="PROSITE" id="PS50972"/>
    </source>
</evidence>
<proteinExistence type="inferred from homology"/>
<dbReference type="EC" id="2.5.1.15" evidence="10"/>
<evidence type="ECO:0000256" key="23">
    <source>
        <dbReference type="ARBA" id="ARBA00067568"/>
    </source>
</evidence>
<dbReference type="GO" id="GO:0046654">
    <property type="term" value="P:tetrahydrofolate biosynthetic process"/>
    <property type="evidence" value="ECO:0007669"/>
    <property type="project" value="TreeGrafter"/>
</dbReference>
<keyword evidence="18" id="KW-0460">Magnesium</keyword>
<evidence type="ECO:0000256" key="10">
    <source>
        <dbReference type="ARBA" id="ARBA00012458"/>
    </source>
</evidence>
<dbReference type="PANTHER" id="PTHR20941:SF1">
    <property type="entry name" value="FOLIC ACID SYNTHESIS PROTEIN FOL1"/>
    <property type="match status" value="1"/>
</dbReference>
<keyword evidence="13" id="KW-0808">Transferase</keyword>
<sequence length="558" mass="60406">MGRFPPVSIGPLIQQNVFSVSSRHARVVFAQRLPVLSYRPFSLSARRDAANSADSLSFKRYSLPPKGARNNYTPSASAETTMASAREEATAGAVTVLATPRKHTAYIALGSNMGDRITWIEKACSEMDARGIKVTRTSSLWETEPMYVLDQDRFINGVCEVETTLEPLALLDALQDIENALGRKKVIDKGPRNIDLDILLYENLSVDHDRLKIPHIGIAEREFVLKPLAELIPDKPIDYTRPWTLTRDYLDALAPVADPALTTMTPLSAHHPPIQALKPSRKTHVMAILNMTPDSFSDGGQHVAVDESALLSTITAFLDDGATMIDIGGQSTAPNAPEVSAEEELARVLPAVRLIRRRFASRPVLISVDTYRASVAAAAVAAGADIVNDVSGGSMDPDMLPTAARLGTTICLMHMRGTPATMNSLALYPPEQGGLIAGIARELVARVAAAEAAGVRRWRIVLDPGLGFAKLGPQNVDVLRHLDELRHWPGLQGLPWLVGSSRKSFIGRVTGVPTPQERIWGTAATVAAAVQGGADVVRVHDVREMAQVVAMADAIWRY</sequence>
<comment type="cofactor">
    <cofactor evidence="4">
        <name>Mg(2+)</name>
        <dbReference type="ChEBI" id="CHEBI:18420"/>
    </cofactor>
</comment>
<evidence type="ECO:0000256" key="12">
    <source>
        <dbReference type="ARBA" id="ARBA00013253"/>
    </source>
</evidence>
<comment type="similarity">
    <text evidence="22">In the central section; belongs to the HPPK family.</text>
</comment>
<dbReference type="GO" id="GO:0003848">
    <property type="term" value="F:2-amino-4-hydroxy-6-hydroxymethyldihydropteridine diphosphokinase activity"/>
    <property type="evidence" value="ECO:0007669"/>
    <property type="project" value="UniProtKB-EC"/>
</dbReference>
<keyword evidence="17" id="KW-0067">ATP-binding</keyword>
<evidence type="ECO:0000256" key="6">
    <source>
        <dbReference type="ARBA" id="ARBA00005013"/>
    </source>
</evidence>
<keyword evidence="16" id="KW-0418">Kinase</keyword>
<evidence type="ECO:0000256" key="1">
    <source>
        <dbReference type="ARBA" id="ARBA00000012"/>
    </source>
</evidence>
<dbReference type="CDD" id="cd00739">
    <property type="entry name" value="DHPS"/>
    <property type="match status" value="1"/>
</dbReference>
<keyword evidence="15" id="KW-0547">Nucleotide-binding</keyword>
<evidence type="ECO:0000256" key="22">
    <source>
        <dbReference type="ARBA" id="ARBA00061548"/>
    </source>
</evidence>
<keyword evidence="27" id="KW-1185">Reference proteome</keyword>
<dbReference type="GO" id="GO:0005740">
    <property type="term" value="C:mitochondrial envelope"/>
    <property type="evidence" value="ECO:0007669"/>
    <property type="project" value="TreeGrafter"/>
</dbReference>
<dbReference type="GO" id="GO:0005524">
    <property type="term" value="F:ATP binding"/>
    <property type="evidence" value="ECO:0007669"/>
    <property type="project" value="UniProtKB-KW"/>
</dbReference>
<keyword evidence="14" id="KW-0479">Metal-binding</keyword>
<dbReference type="Proteomes" id="UP001287356">
    <property type="component" value="Unassembled WGS sequence"/>
</dbReference>
<dbReference type="AlphaFoldDB" id="A0AAE0N8R5"/>
<evidence type="ECO:0000256" key="18">
    <source>
        <dbReference type="ARBA" id="ARBA00022842"/>
    </source>
</evidence>
<dbReference type="Gene3D" id="3.20.20.20">
    <property type="entry name" value="Dihydropteroate synthase-like"/>
    <property type="match status" value="1"/>
</dbReference>
<dbReference type="EMBL" id="JAULSN010000004">
    <property type="protein sequence ID" value="KAK3374415.1"/>
    <property type="molecule type" value="Genomic_DNA"/>
</dbReference>
<comment type="pathway">
    <text evidence="7">Cofactor biosynthesis; tetrahydrofolate biosynthesis; 2-amino-4-hydroxy-6-hydroxymethyl-7,8-dihydropteridine diphosphate from 7,8-dihydroneopterin triphosphate: step 4/4.</text>
</comment>
<dbReference type="FunFam" id="3.20.20.20:FF:000006">
    <property type="entry name" value="Dihydropteroate synthase"/>
    <property type="match status" value="1"/>
</dbReference>
<dbReference type="InterPro" id="IPR035907">
    <property type="entry name" value="Hppk_sf"/>
</dbReference>
<dbReference type="EC" id="4.1.2.25" evidence="11"/>
<evidence type="ECO:0000256" key="9">
    <source>
        <dbReference type="ARBA" id="ARBA00009951"/>
    </source>
</evidence>
<evidence type="ECO:0000256" key="24">
    <source>
        <dbReference type="ARBA" id="ARBA00068111"/>
    </source>
</evidence>
<evidence type="ECO:0000256" key="17">
    <source>
        <dbReference type="ARBA" id="ARBA00022840"/>
    </source>
</evidence>
<comment type="similarity">
    <text evidence="8">In the N-terminal section; belongs to the DHNA family.</text>
</comment>
<evidence type="ECO:0000256" key="19">
    <source>
        <dbReference type="ARBA" id="ARBA00022909"/>
    </source>
</evidence>
<organism evidence="26 27">
    <name type="scientific">Lasiosphaeria ovina</name>
    <dbReference type="NCBI Taxonomy" id="92902"/>
    <lineage>
        <taxon>Eukaryota</taxon>
        <taxon>Fungi</taxon>
        <taxon>Dikarya</taxon>
        <taxon>Ascomycota</taxon>
        <taxon>Pezizomycotina</taxon>
        <taxon>Sordariomycetes</taxon>
        <taxon>Sordariomycetidae</taxon>
        <taxon>Sordariales</taxon>
        <taxon>Lasiosphaeriaceae</taxon>
        <taxon>Lasiosphaeria</taxon>
    </lineage>
</organism>
<comment type="pathway">
    <text evidence="5">Cofactor biosynthesis; tetrahydrofolate biosynthesis; 7,8-dihydrofolate from 2-amino-4-hydroxy-6-hydroxymethyl-7,8-dihydropteridine diphosphate and 4-aminobenzoate: step 1/2.</text>
</comment>
<comment type="catalytic activity">
    <reaction evidence="3">
        <text>7,8-dihydroneopterin = 6-hydroxymethyl-7,8-dihydropterin + glycolaldehyde</text>
        <dbReference type="Rhea" id="RHEA:10540"/>
        <dbReference type="ChEBI" id="CHEBI:17001"/>
        <dbReference type="ChEBI" id="CHEBI:17071"/>
        <dbReference type="ChEBI" id="CHEBI:44841"/>
        <dbReference type="EC" id="4.1.2.25"/>
    </reaction>
</comment>
<dbReference type="PROSITE" id="PS50972">
    <property type="entry name" value="PTERIN_BINDING"/>
    <property type="match status" value="1"/>
</dbReference>
<dbReference type="InterPro" id="IPR000550">
    <property type="entry name" value="Hppk"/>
</dbReference>
<dbReference type="CDD" id="cd00483">
    <property type="entry name" value="HPPK"/>
    <property type="match status" value="1"/>
</dbReference>
<dbReference type="InterPro" id="IPR000489">
    <property type="entry name" value="Pterin-binding_dom"/>
</dbReference>
<accession>A0AAE0N8R5</accession>
<dbReference type="SUPFAM" id="SSF51717">
    <property type="entry name" value="Dihydropteroate synthetase-like"/>
    <property type="match status" value="1"/>
</dbReference>
<evidence type="ECO:0000256" key="16">
    <source>
        <dbReference type="ARBA" id="ARBA00022777"/>
    </source>
</evidence>
<dbReference type="GO" id="GO:0016301">
    <property type="term" value="F:kinase activity"/>
    <property type="evidence" value="ECO:0007669"/>
    <property type="project" value="UniProtKB-KW"/>
</dbReference>
<reference evidence="26" key="2">
    <citation type="submission" date="2023-06" db="EMBL/GenBank/DDBJ databases">
        <authorList>
            <consortium name="Lawrence Berkeley National Laboratory"/>
            <person name="Haridas S."/>
            <person name="Hensen N."/>
            <person name="Bonometti L."/>
            <person name="Westerberg I."/>
            <person name="Brannstrom I.O."/>
            <person name="Guillou S."/>
            <person name="Cros-Aarteil S."/>
            <person name="Calhoun S."/>
            <person name="Kuo A."/>
            <person name="Mondo S."/>
            <person name="Pangilinan J."/>
            <person name="Riley R."/>
            <person name="Labutti K."/>
            <person name="Andreopoulos B."/>
            <person name="Lipzen A."/>
            <person name="Chen C."/>
            <person name="Yanf M."/>
            <person name="Daum C."/>
            <person name="Ng V."/>
            <person name="Clum A."/>
            <person name="Steindorff A."/>
            <person name="Ohm R."/>
            <person name="Martin F."/>
            <person name="Silar P."/>
            <person name="Natvig D."/>
            <person name="Lalanne C."/>
            <person name="Gautier V."/>
            <person name="Ament-Velasquez S.L."/>
            <person name="Kruys A."/>
            <person name="Hutchinson M.I."/>
            <person name="Powell A.J."/>
            <person name="Barry K."/>
            <person name="Miller A.N."/>
            <person name="Grigoriev I.V."/>
            <person name="Debuchy R."/>
            <person name="Gladieux P."/>
            <person name="Thoren M.H."/>
            <person name="Johannesson H."/>
        </authorList>
    </citation>
    <scope>NUCLEOTIDE SEQUENCE</scope>
    <source>
        <strain evidence="26">CBS 958.72</strain>
    </source>
</reference>
<dbReference type="InterPro" id="IPR006390">
    <property type="entry name" value="DHP_synth_dom"/>
</dbReference>
<feature type="domain" description="Pterin-binding" evidence="25">
    <location>
        <begin position="283"/>
        <end position="550"/>
    </location>
</feature>
<name>A0AAE0N8R5_9PEZI</name>
<evidence type="ECO:0000256" key="8">
    <source>
        <dbReference type="ARBA" id="ARBA00009640"/>
    </source>
</evidence>